<feature type="transmembrane region" description="Helical" evidence="1">
    <location>
        <begin position="38"/>
        <end position="55"/>
    </location>
</feature>
<dbReference type="RefSeq" id="WP_148744755.1">
    <property type="nucleotide sequence ID" value="NZ_VSTH01000172.1"/>
</dbReference>
<evidence type="ECO:0000313" key="3">
    <source>
        <dbReference type="Proteomes" id="UP000324797"/>
    </source>
</evidence>
<reference evidence="2 3" key="1">
    <citation type="submission" date="2019-08" db="EMBL/GenBank/DDBJ databases">
        <title>Bradyrhizobium hipponensis sp. nov., a rhizobium isolated from a Lupinus angustifolius root nodule in Tunisia.</title>
        <authorList>
            <person name="Off K."/>
            <person name="Rejili M."/>
            <person name="Mars M."/>
            <person name="Brachmann A."/>
            <person name="Marin M."/>
        </authorList>
    </citation>
    <scope>NUCLEOTIDE SEQUENCE [LARGE SCALE GENOMIC DNA]</scope>
    <source>
        <strain evidence="3">aSej3</strain>
    </source>
</reference>
<sequence length="113" mass="12081">MVPPVQDILVAIEEDGILILLLVASGVAGLLLGRTFRALVLIPATMLIMVPAWYLGTEQGLVTGVILFVVSAVVMQVAYFATLLTNLLRQNLSLLDQVQSEASPPLPESRVAL</sequence>
<keyword evidence="3" id="KW-1185">Reference proteome</keyword>
<evidence type="ECO:0000313" key="2">
    <source>
        <dbReference type="EMBL" id="TYO61575.1"/>
    </source>
</evidence>
<gene>
    <name evidence="2" type="ORF">FXV83_37400</name>
</gene>
<protein>
    <submittedName>
        <fullName evidence="2">Uncharacterized protein</fullName>
    </submittedName>
</protein>
<keyword evidence="1" id="KW-0812">Transmembrane</keyword>
<organism evidence="2 3">
    <name type="scientific">Bradyrhizobium hipponense</name>
    <dbReference type="NCBI Taxonomy" id="2605638"/>
    <lineage>
        <taxon>Bacteria</taxon>
        <taxon>Pseudomonadati</taxon>
        <taxon>Pseudomonadota</taxon>
        <taxon>Alphaproteobacteria</taxon>
        <taxon>Hyphomicrobiales</taxon>
        <taxon>Nitrobacteraceae</taxon>
        <taxon>Bradyrhizobium</taxon>
    </lineage>
</organism>
<evidence type="ECO:0000256" key="1">
    <source>
        <dbReference type="SAM" id="Phobius"/>
    </source>
</evidence>
<comment type="caution">
    <text evidence="2">The sequence shown here is derived from an EMBL/GenBank/DDBJ whole genome shotgun (WGS) entry which is preliminary data.</text>
</comment>
<dbReference type="EMBL" id="VSTH01000172">
    <property type="protein sequence ID" value="TYO61575.1"/>
    <property type="molecule type" value="Genomic_DNA"/>
</dbReference>
<accession>A0A5S4YE77</accession>
<feature type="transmembrane region" description="Helical" evidence="1">
    <location>
        <begin position="61"/>
        <end position="84"/>
    </location>
</feature>
<keyword evidence="1" id="KW-1133">Transmembrane helix</keyword>
<feature type="transmembrane region" description="Helical" evidence="1">
    <location>
        <begin position="16"/>
        <end position="33"/>
    </location>
</feature>
<name>A0A5S4YE77_9BRAD</name>
<dbReference type="Proteomes" id="UP000324797">
    <property type="component" value="Unassembled WGS sequence"/>
</dbReference>
<dbReference type="AlphaFoldDB" id="A0A5S4YE77"/>
<proteinExistence type="predicted"/>
<keyword evidence="1" id="KW-0472">Membrane</keyword>